<dbReference type="Ensembl" id="ENSOANT00000064965.1">
    <property type="protein sequence ID" value="ENSOANP00000053797.1"/>
    <property type="gene ID" value="ENSOANG00000049552.1"/>
</dbReference>
<feature type="compositionally biased region" description="Basic residues" evidence="2">
    <location>
        <begin position="117"/>
        <end position="128"/>
    </location>
</feature>
<dbReference type="GO" id="GO:0046983">
    <property type="term" value="F:protein dimerization activity"/>
    <property type="evidence" value="ECO:0007669"/>
    <property type="project" value="InterPro"/>
</dbReference>
<evidence type="ECO:0000313" key="4">
    <source>
        <dbReference type="Ensembl" id="ENSOANP00000053797.1"/>
    </source>
</evidence>
<keyword evidence="5" id="KW-1185">Reference proteome</keyword>
<dbReference type="Pfam" id="PF23175">
    <property type="entry name" value="bHLH_STRA8"/>
    <property type="match status" value="1"/>
</dbReference>
<feature type="region of interest" description="Disordered" evidence="2">
    <location>
        <begin position="96"/>
        <end position="137"/>
    </location>
</feature>
<dbReference type="InParanoid" id="A0A6I8PQ63"/>
<reference evidence="4 5" key="1">
    <citation type="journal article" date="2008" name="Nature">
        <title>Genome analysis of the platypus reveals unique signatures of evolution.</title>
        <authorList>
            <person name="Warren W.C."/>
            <person name="Hillier L.W."/>
            <person name="Marshall Graves J.A."/>
            <person name="Birney E."/>
            <person name="Ponting C.P."/>
            <person name="Grutzner F."/>
            <person name="Belov K."/>
            <person name="Miller W."/>
            <person name="Clarke L."/>
            <person name="Chinwalla A.T."/>
            <person name="Yang S.P."/>
            <person name="Heger A."/>
            <person name="Locke D.P."/>
            <person name="Miethke P."/>
            <person name="Waters P.D."/>
            <person name="Veyrunes F."/>
            <person name="Fulton L."/>
            <person name="Fulton B."/>
            <person name="Graves T."/>
            <person name="Wallis J."/>
            <person name="Puente X.S."/>
            <person name="Lopez-Otin C."/>
            <person name="Ordonez G.R."/>
            <person name="Eichler E.E."/>
            <person name="Chen L."/>
            <person name="Cheng Z."/>
            <person name="Deakin J.E."/>
            <person name="Alsop A."/>
            <person name="Thompson K."/>
            <person name="Kirby P."/>
            <person name="Papenfuss A.T."/>
            <person name="Wakefield M.J."/>
            <person name="Olender T."/>
            <person name="Lancet D."/>
            <person name="Huttley G.A."/>
            <person name="Smit A.F."/>
            <person name="Pask A."/>
            <person name="Temple-Smith P."/>
            <person name="Batzer M.A."/>
            <person name="Walker J.A."/>
            <person name="Konkel M.K."/>
            <person name="Harris R.S."/>
            <person name="Whittington C.M."/>
            <person name="Wong E.S."/>
            <person name="Gemmell N.J."/>
            <person name="Buschiazzo E."/>
            <person name="Vargas Jentzsch I.M."/>
            <person name="Merkel A."/>
            <person name="Schmitz J."/>
            <person name="Zemann A."/>
            <person name="Churakov G."/>
            <person name="Kriegs J.O."/>
            <person name="Brosius J."/>
            <person name="Murchison E.P."/>
            <person name="Sachidanandam R."/>
            <person name="Smith C."/>
            <person name="Hannon G.J."/>
            <person name="Tsend-Ayush E."/>
            <person name="McMillan D."/>
            <person name="Attenborough R."/>
            <person name="Rens W."/>
            <person name="Ferguson-Smith M."/>
            <person name="Lefevre C.M."/>
            <person name="Sharp J.A."/>
            <person name="Nicholas K.R."/>
            <person name="Ray D.A."/>
            <person name="Kube M."/>
            <person name="Reinhardt R."/>
            <person name="Pringle T.H."/>
            <person name="Taylor J."/>
            <person name="Jones R.C."/>
            <person name="Nixon B."/>
            <person name="Dacheux J.L."/>
            <person name="Niwa H."/>
            <person name="Sekita Y."/>
            <person name="Huang X."/>
            <person name="Stark A."/>
            <person name="Kheradpour P."/>
            <person name="Kellis M."/>
            <person name="Flicek P."/>
            <person name="Chen Y."/>
            <person name="Webber C."/>
            <person name="Hardison R."/>
            <person name="Nelson J."/>
            <person name="Hallsworth-Pepin K."/>
            <person name="Delehaunty K."/>
            <person name="Markovic C."/>
            <person name="Minx P."/>
            <person name="Feng Y."/>
            <person name="Kremitzki C."/>
            <person name="Mitreva M."/>
            <person name="Glasscock J."/>
            <person name="Wylie T."/>
            <person name="Wohldmann P."/>
            <person name="Thiru P."/>
            <person name="Nhan M.N."/>
            <person name="Pohl C.S."/>
            <person name="Smith S.M."/>
            <person name="Hou S."/>
            <person name="Nefedov M."/>
            <person name="de Jong P.J."/>
            <person name="Renfree M.B."/>
            <person name="Mardis E.R."/>
            <person name="Wilson R.K."/>
        </authorList>
    </citation>
    <scope>NUCLEOTIDE SEQUENCE [LARGE SCALE GENOMIC DNA]</scope>
    <source>
        <strain evidence="4 5">Glennie</strain>
    </source>
</reference>
<keyword evidence="1" id="KW-0175">Coiled coil</keyword>
<dbReference type="GO" id="GO:0051321">
    <property type="term" value="P:meiotic cell cycle"/>
    <property type="evidence" value="ECO:0007669"/>
    <property type="project" value="InterPro"/>
</dbReference>
<evidence type="ECO:0000313" key="5">
    <source>
        <dbReference type="Proteomes" id="UP000002279"/>
    </source>
</evidence>
<dbReference type="GO" id="GO:0071300">
    <property type="term" value="P:cellular response to retinoic acid"/>
    <property type="evidence" value="ECO:0007669"/>
    <property type="project" value="InterPro"/>
</dbReference>
<dbReference type="Bgee" id="ENSOANG00000049552">
    <property type="expression patterns" value="Expressed in testis and 6 other cell types or tissues"/>
</dbReference>
<dbReference type="InterPro" id="IPR057021">
    <property type="entry name" value="bHLH_STRA8"/>
</dbReference>
<organism evidence="4 5">
    <name type="scientific">Ornithorhynchus anatinus</name>
    <name type="common">Duckbill platypus</name>
    <dbReference type="NCBI Taxonomy" id="9258"/>
    <lineage>
        <taxon>Eukaryota</taxon>
        <taxon>Metazoa</taxon>
        <taxon>Chordata</taxon>
        <taxon>Craniata</taxon>
        <taxon>Vertebrata</taxon>
        <taxon>Euteleostomi</taxon>
        <taxon>Mammalia</taxon>
        <taxon>Monotremata</taxon>
        <taxon>Ornithorhynchidae</taxon>
        <taxon>Ornithorhynchus</taxon>
    </lineage>
</organism>
<reference evidence="4" key="3">
    <citation type="submission" date="2025-09" db="UniProtKB">
        <authorList>
            <consortium name="Ensembl"/>
        </authorList>
    </citation>
    <scope>IDENTIFICATION</scope>
    <source>
        <strain evidence="4">Glennie</strain>
    </source>
</reference>
<dbReference type="PANTHER" id="PTHR35254:SF1">
    <property type="entry name" value="STIMULATED BY RETINOIC ACID GENE 8 PROTEIN HOMOLOG"/>
    <property type="match status" value="1"/>
</dbReference>
<protein>
    <recommendedName>
        <fullName evidence="3">STRA8 bHLH domain-containing protein</fullName>
    </recommendedName>
</protein>
<evidence type="ECO:0000259" key="3">
    <source>
        <dbReference type="Pfam" id="PF23175"/>
    </source>
</evidence>
<feature type="domain" description="STRA8 bHLH" evidence="3">
    <location>
        <begin position="7"/>
        <end position="73"/>
    </location>
</feature>
<accession>A0A6I8PQ63</accession>
<reference evidence="4" key="2">
    <citation type="submission" date="2025-08" db="UniProtKB">
        <authorList>
            <consortium name="Ensembl"/>
        </authorList>
    </citation>
    <scope>IDENTIFICATION</scope>
    <source>
        <strain evidence="4">Glennie</strain>
    </source>
</reference>
<proteinExistence type="predicted"/>
<dbReference type="PANTHER" id="PTHR35254">
    <property type="entry name" value="STIMULATED BY RETINOIC ACID GENE 8 PROTEIN HOMOLOG"/>
    <property type="match status" value="1"/>
</dbReference>
<gene>
    <name evidence="4" type="primary">STRA8</name>
</gene>
<dbReference type="AlphaFoldDB" id="A0A6I8PQ63"/>
<evidence type="ECO:0000256" key="1">
    <source>
        <dbReference type="SAM" id="Coils"/>
    </source>
</evidence>
<feature type="coiled-coil region" evidence="1">
    <location>
        <begin position="49"/>
        <end position="76"/>
    </location>
</feature>
<name>A0A6I8PQ63_ORNAN</name>
<dbReference type="Proteomes" id="UP000002279">
    <property type="component" value="Chromosome 10"/>
</dbReference>
<feature type="compositionally biased region" description="Basic and acidic residues" evidence="2">
    <location>
        <begin position="101"/>
        <end position="113"/>
    </location>
</feature>
<dbReference type="InterPro" id="IPR036638">
    <property type="entry name" value="HLH_DNA-bd_sf"/>
</dbReference>
<evidence type="ECO:0000256" key="2">
    <source>
        <dbReference type="SAM" id="MobiDB-lite"/>
    </source>
</evidence>
<dbReference type="InterPro" id="IPR033537">
    <property type="entry name" value="Stra8"/>
</dbReference>
<dbReference type="Gene3D" id="4.10.280.10">
    <property type="entry name" value="Helix-loop-helix DNA-binding domain"/>
    <property type="match status" value="1"/>
</dbReference>
<dbReference type="SUPFAM" id="SSF47459">
    <property type="entry name" value="HLH, helix-loop-helix DNA-binding domain"/>
    <property type="match status" value="1"/>
</dbReference>
<sequence length="204" mass="22672">MEPPGEEPRLARRRLSRARHRATLTGLFDSLRRTLYGQPNDTATKLQVLRKAKHRIQELEHTLENLLKLKDSLHLEGGNVSSLEEVKKDFVRMYSGPRYRATPDPRGDRDPAPRHPSGLRRTTRRRGRGQAGGRGVSRLFRLSAGGIRAVPLFLQADGGPPGGARRGLPGGGEPLGGLLAISHLWQELPEEKRRDVLQGSPRKA</sequence>